<dbReference type="PANTHER" id="PTHR43864:SF1">
    <property type="entry name" value="XANTHINE PHOSPHORIBOSYLTRANSFERASE"/>
    <property type="match status" value="1"/>
</dbReference>
<dbReference type="RefSeq" id="WP_092903414.1">
    <property type="nucleotide sequence ID" value="NZ_FOZS01000001.1"/>
</dbReference>
<evidence type="ECO:0000259" key="3">
    <source>
        <dbReference type="Pfam" id="PF00156"/>
    </source>
</evidence>
<keyword evidence="4" id="KW-0328">Glycosyltransferase</keyword>
<dbReference type="PANTHER" id="PTHR43864">
    <property type="entry name" value="HYPOXANTHINE/GUANINE PHOSPHORIBOSYLTRANSFERASE"/>
    <property type="match status" value="1"/>
</dbReference>
<dbReference type="InterPro" id="IPR000836">
    <property type="entry name" value="PRTase_dom"/>
</dbReference>
<organism evidence="4 5">
    <name type="scientific">Halostagnicola kamekurae</name>
    <dbReference type="NCBI Taxonomy" id="619731"/>
    <lineage>
        <taxon>Archaea</taxon>
        <taxon>Methanobacteriati</taxon>
        <taxon>Methanobacteriota</taxon>
        <taxon>Stenosarchaea group</taxon>
        <taxon>Halobacteria</taxon>
        <taxon>Halobacteriales</taxon>
        <taxon>Natrialbaceae</taxon>
        <taxon>Halostagnicola</taxon>
    </lineage>
</organism>
<dbReference type="CDD" id="cd06223">
    <property type="entry name" value="PRTases_typeI"/>
    <property type="match status" value="1"/>
</dbReference>
<evidence type="ECO:0000313" key="4">
    <source>
        <dbReference type="EMBL" id="SFS57059.1"/>
    </source>
</evidence>
<reference evidence="5" key="1">
    <citation type="submission" date="2016-10" db="EMBL/GenBank/DDBJ databases">
        <authorList>
            <person name="Varghese N."/>
            <person name="Submissions S."/>
        </authorList>
    </citation>
    <scope>NUCLEOTIDE SEQUENCE [LARGE SCALE GENOMIC DNA]</scope>
    <source>
        <strain evidence="5">DSM 22427</strain>
    </source>
</reference>
<dbReference type="Proteomes" id="UP000199199">
    <property type="component" value="Unassembled WGS sequence"/>
</dbReference>
<keyword evidence="5" id="KW-1185">Reference proteome</keyword>
<evidence type="ECO:0000313" key="5">
    <source>
        <dbReference type="Proteomes" id="UP000199199"/>
    </source>
</evidence>
<dbReference type="InterPro" id="IPR029057">
    <property type="entry name" value="PRTase-like"/>
</dbReference>
<dbReference type="AlphaFoldDB" id="A0A1I6QX45"/>
<dbReference type="OrthoDB" id="8323at2157"/>
<keyword evidence="1 4" id="KW-0808">Transferase</keyword>
<dbReference type="GO" id="GO:0006166">
    <property type="term" value="P:purine ribonucleoside salvage"/>
    <property type="evidence" value="ECO:0007669"/>
    <property type="project" value="UniProtKB-KW"/>
</dbReference>
<accession>A0A1I6QX45</accession>
<keyword evidence="2" id="KW-0660">Purine salvage</keyword>
<dbReference type="NCBIfam" id="NF040646">
    <property type="entry name" value="HPT_Archaea"/>
    <property type="match status" value="1"/>
</dbReference>
<protein>
    <submittedName>
        <fullName evidence="4">Adenine phosphoribosyltransferase</fullName>
    </submittedName>
</protein>
<dbReference type="Pfam" id="PF00156">
    <property type="entry name" value="Pribosyltran"/>
    <property type="match status" value="1"/>
</dbReference>
<dbReference type="EMBL" id="FOZS01000001">
    <property type="protein sequence ID" value="SFS57059.1"/>
    <property type="molecule type" value="Genomic_DNA"/>
</dbReference>
<proteinExistence type="predicted"/>
<dbReference type="NCBIfam" id="NF002635">
    <property type="entry name" value="PRK02304.1-4"/>
    <property type="match status" value="1"/>
</dbReference>
<evidence type="ECO:0000256" key="1">
    <source>
        <dbReference type="ARBA" id="ARBA00022679"/>
    </source>
</evidence>
<name>A0A1I6QX45_9EURY</name>
<dbReference type="GO" id="GO:0016757">
    <property type="term" value="F:glycosyltransferase activity"/>
    <property type="evidence" value="ECO:0007669"/>
    <property type="project" value="UniProtKB-KW"/>
</dbReference>
<dbReference type="InterPro" id="IPR026597">
    <property type="entry name" value="HGPRTase-like"/>
</dbReference>
<gene>
    <name evidence="4" type="ORF">SAMN04488556_1669</name>
</gene>
<dbReference type="InterPro" id="IPR050118">
    <property type="entry name" value="Pur/Pyrimidine_PRTase"/>
</dbReference>
<feature type="domain" description="Phosphoribosyltransferase" evidence="3">
    <location>
        <begin position="46"/>
        <end position="169"/>
    </location>
</feature>
<dbReference type="Gene3D" id="3.40.50.2020">
    <property type="match status" value="1"/>
</dbReference>
<sequence>MEQLERSVHDAPIIEKDDYEYLVHPISNCVPVLEPSLLREVVTRIVRAADLENVDKIVTPAAMGIHISTAVSLTTDIPLVVIRKREYGLEGEVSLTQETGYSKSEMYINDVDEDDNVLLLDDMLSTGGTLRAITEALESIGANIVDIVVAMRKVDGGDAMVDSEYDVSSLLDIVVRDGEVTVIRDEEERQLVIEQFDE</sequence>
<dbReference type="SUPFAM" id="SSF53271">
    <property type="entry name" value="PRTase-like"/>
    <property type="match status" value="1"/>
</dbReference>
<evidence type="ECO:0000256" key="2">
    <source>
        <dbReference type="ARBA" id="ARBA00022726"/>
    </source>
</evidence>